<dbReference type="STRING" id="97972.A0A2V1E3W6"/>
<dbReference type="AlphaFoldDB" id="A0A2V1E3W6"/>
<accession>A0A2V1E3W6</accession>
<evidence type="ECO:0000313" key="4">
    <source>
        <dbReference type="EMBL" id="PVI04829.1"/>
    </source>
</evidence>
<dbReference type="Proteomes" id="UP000244855">
    <property type="component" value="Unassembled WGS sequence"/>
</dbReference>
<evidence type="ECO:0000256" key="1">
    <source>
        <dbReference type="ARBA" id="ARBA00006484"/>
    </source>
</evidence>
<dbReference type="EMBL" id="KZ805318">
    <property type="protein sequence ID" value="PVI04829.1"/>
    <property type="molecule type" value="Genomic_DNA"/>
</dbReference>
<gene>
    <name evidence="4" type="ORF">DM02DRAFT_143571</name>
</gene>
<organism evidence="4 5">
    <name type="scientific">Periconia macrospinosa</name>
    <dbReference type="NCBI Taxonomy" id="97972"/>
    <lineage>
        <taxon>Eukaryota</taxon>
        <taxon>Fungi</taxon>
        <taxon>Dikarya</taxon>
        <taxon>Ascomycota</taxon>
        <taxon>Pezizomycotina</taxon>
        <taxon>Dothideomycetes</taxon>
        <taxon>Pleosporomycetidae</taxon>
        <taxon>Pleosporales</taxon>
        <taxon>Massarineae</taxon>
        <taxon>Periconiaceae</taxon>
        <taxon>Periconia</taxon>
    </lineage>
</organism>
<proteinExistence type="inferred from homology"/>
<evidence type="ECO:0000313" key="5">
    <source>
        <dbReference type="Proteomes" id="UP000244855"/>
    </source>
</evidence>
<keyword evidence="3" id="KW-0560">Oxidoreductase</keyword>
<dbReference type="Pfam" id="PF00106">
    <property type="entry name" value="adh_short"/>
    <property type="match status" value="1"/>
</dbReference>
<keyword evidence="5" id="KW-1185">Reference proteome</keyword>
<dbReference type="InterPro" id="IPR002347">
    <property type="entry name" value="SDR_fam"/>
</dbReference>
<evidence type="ECO:0000256" key="3">
    <source>
        <dbReference type="ARBA" id="ARBA00023002"/>
    </source>
</evidence>
<comment type="similarity">
    <text evidence="1">Belongs to the short-chain dehydrogenases/reductases (SDR) family.</text>
</comment>
<sequence>MAEVPGTTTTNGKEVGDDGKEKVIILSGASRGIGLSTAHYLLSHSHKLVLISRSHAALDQLHYQYGSDRVEVLAGDLSDDSLKLPERAVDLAVSRWGRVDALVVNHGTLEPVGKIADVEVDEWRKGFGVNVFGAVGLIRAAIPSLRTTKGRIILVSSGAAISAYQGWGPYGASKAVLNHVATTLAVEEPLITTLSIRPGVVDTEMQREIREVHVDKMSAKDGEKFLGLKVSGGLLKPELPGGVIARLCVEDGAVEGGKGVEGLSGRFLSWNDGLLEAFQGEGSS</sequence>
<dbReference type="OrthoDB" id="153074at2759"/>
<keyword evidence="2" id="KW-0521">NADP</keyword>
<dbReference type="SUPFAM" id="SSF51735">
    <property type="entry name" value="NAD(P)-binding Rossmann-fold domains"/>
    <property type="match status" value="1"/>
</dbReference>
<dbReference type="GO" id="GO:0050664">
    <property type="term" value="F:oxidoreductase activity, acting on NAD(P)H, oxygen as acceptor"/>
    <property type="evidence" value="ECO:0007669"/>
    <property type="project" value="TreeGrafter"/>
</dbReference>
<evidence type="ECO:0000256" key="2">
    <source>
        <dbReference type="ARBA" id="ARBA00022857"/>
    </source>
</evidence>
<dbReference type="FunFam" id="3.40.50.720:FF:000281">
    <property type="entry name" value="Uncharacterized oxidoreductase YIR035C"/>
    <property type="match status" value="1"/>
</dbReference>
<dbReference type="InterPro" id="IPR036291">
    <property type="entry name" value="NAD(P)-bd_dom_sf"/>
</dbReference>
<name>A0A2V1E3W6_9PLEO</name>
<dbReference type="PANTHER" id="PTHR43008:SF8">
    <property type="entry name" value="BENZIL REDUCTASE ((S)-BENZOIN FORMING) IRC24"/>
    <property type="match status" value="1"/>
</dbReference>
<dbReference type="PANTHER" id="PTHR43008">
    <property type="entry name" value="BENZIL REDUCTASE"/>
    <property type="match status" value="1"/>
</dbReference>
<reference evidence="4 5" key="1">
    <citation type="journal article" date="2018" name="Sci. Rep.">
        <title>Comparative genomics provides insights into the lifestyle and reveals functional heterogeneity of dark septate endophytic fungi.</title>
        <authorList>
            <person name="Knapp D.G."/>
            <person name="Nemeth J.B."/>
            <person name="Barry K."/>
            <person name="Hainaut M."/>
            <person name="Henrissat B."/>
            <person name="Johnson J."/>
            <person name="Kuo A."/>
            <person name="Lim J.H.P."/>
            <person name="Lipzen A."/>
            <person name="Nolan M."/>
            <person name="Ohm R.A."/>
            <person name="Tamas L."/>
            <person name="Grigoriev I.V."/>
            <person name="Spatafora J.W."/>
            <person name="Nagy L.G."/>
            <person name="Kovacs G.M."/>
        </authorList>
    </citation>
    <scope>NUCLEOTIDE SEQUENCE [LARGE SCALE GENOMIC DNA]</scope>
    <source>
        <strain evidence="4 5">DSE2036</strain>
    </source>
</reference>
<dbReference type="Gene3D" id="3.40.50.720">
    <property type="entry name" value="NAD(P)-binding Rossmann-like Domain"/>
    <property type="match status" value="1"/>
</dbReference>
<dbReference type="PRINTS" id="PR00081">
    <property type="entry name" value="GDHRDH"/>
</dbReference>
<protein>
    <submittedName>
        <fullName evidence="4">NAD(P)-binding protein</fullName>
    </submittedName>
</protein>